<feature type="transmembrane region" description="Helical" evidence="1">
    <location>
        <begin position="240"/>
        <end position="262"/>
    </location>
</feature>
<dbReference type="CDD" id="cd15841">
    <property type="entry name" value="SNARE_Qc"/>
    <property type="match status" value="1"/>
</dbReference>
<keyword evidence="1" id="KW-1133">Transmembrane helix</keyword>
<keyword evidence="1" id="KW-0472">Membrane</keyword>
<gene>
    <name evidence="3" type="ORF">BdWA1_001613</name>
    <name evidence="2" type="ORF">BdWA1_003588</name>
</gene>
<comment type="caution">
    <text evidence="3">The sequence shown here is derived from an EMBL/GenBank/DDBJ whole genome shotgun (WGS) entry which is preliminary data.</text>
</comment>
<dbReference type="GeneID" id="94335911"/>
<dbReference type="RefSeq" id="XP_067803212.1">
    <property type="nucleotide sequence ID" value="XM_067946648.1"/>
</dbReference>
<name>A0AAD9PK57_9APIC</name>
<organism evidence="3 4">
    <name type="scientific">Babesia duncani</name>
    <dbReference type="NCBI Taxonomy" id="323732"/>
    <lineage>
        <taxon>Eukaryota</taxon>
        <taxon>Sar</taxon>
        <taxon>Alveolata</taxon>
        <taxon>Apicomplexa</taxon>
        <taxon>Aconoidasida</taxon>
        <taxon>Piroplasmida</taxon>
        <taxon>Babesiidae</taxon>
        <taxon>Babesia</taxon>
    </lineage>
</organism>
<evidence type="ECO:0000313" key="3">
    <source>
        <dbReference type="EMBL" id="KAK2196370.1"/>
    </source>
</evidence>
<keyword evidence="1" id="KW-0812">Transmembrane</keyword>
<dbReference type="AlphaFoldDB" id="A0AAD9PK57"/>
<dbReference type="Gene3D" id="1.20.5.110">
    <property type="match status" value="1"/>
</dbReference>
<dbReference type="KEGG" id="bdw:94335911"/>
<evidence type="ECO:0000256" key="1">
    <source>
        <dbReference type="SAM" id="Phobius"/>
    </source>
</evidence>
<dbReference type="Proteomes" id="UP001214638">
    <property type="component" value="Unassembled WGS sequence"/>
</dbReference>
<evidence type="ECO:0000313" key="4">
    <source>
        <dbReference type="Proteomes" id="UP001214638"/>
    </source>
</evidence>
<keyword evidence="4" id="KW-1185">Reference proteome</keyword>
<evidence type="ECO:0008006" key="5">
    <source>
        <dbReference type="Google" id="ProtNLM"/>
    </source>
</evidence>
<dbReference type="EMBL" id="JALLKP010000022">
    <property type="protein sequence ID" value="KAK2194933.1"/>
    <property type="molecule type" value="Genomic_DNA"/>
</dbReference>
<protein>
    <recommendedName>
        <fullName evidence="5">t-SNARE coiled-coil homology domain-containing protein</fullName>
    </recommendedName>
</protein>
<accession>A0AAD9PK57</accession>
<sequence>MSSTVGFLEDTHLKNVTNGKQNLETADFEAQKVLVLNILTDITSGIRERSRLKHEKAAHPLAHVRLATKLDSLSRSARTELDTLEDILSKINGSKRLKKQYTEADIQNFKSTLGNLQEQFTTCEATIRQTLIDSPRKQRVNLDLTEPQNLKAATKEEELMATDSIRKWRQRDEEFDQQLQEIGEAVDRIGMVAAQIGERANVQAELAIETIGQVEGTTLEISSVTHKIKKLIKRQRRIECTIRIALIGTMLLLLAIFIYAFFSFIKSL</sequence>
<reference evidence="3" key="1">
    <citation type="journal article" date="2023" name="Nat. Microbiol.">
        <title>Babesia duncani multi-omics identifies virulence factors and drug targets.</title>
        <authorList>
            <person name="Singh P."/>
            <person name="Lonardi S."/>
            <person name="Liang Q."/>
            <person name="Vydyam P."/>
            <person name="Khabirova E."/>
            <person name="Fang T."/>
            <person name="Gihaz S."/>
            <person name="Thekkiniath J."/>
            <person name="Munshi M."/>
            <person name="Abel S."/>
            <person name="Ciampossin L."/>
            <person name="Batugedara G."/>
            <person name="Gupta M."/>
            <person name="Lu X.M."/>
            <person name="Lenz T."/>
            <person name="Chakravarty S."/>
            <person name="Cornillot E."/>
            <person name="Hu Y."/>
            <person name="Ma W."/>
            <person name="Gonzalez L.M."/>
            <person name="Sanchez S."/>
            <person name="Estrada K."/>
            <person name="Sanchez-Flores A."/>
            <person name="Montero E."/>
            <person name="Harb O.S."/>
            <person name="Le Roch K.G."/>
            <person name="Mamoun C.B."/>
        </authorList>
    </citation>
    <scope>NUCLEOTIDE SEQUENCE</scope>
    <source>
        <strain evidence="3">WA1</strain>
    </source>
</reference>
<evidence type="ECO:0000313" key="2">
    <source>
        <dbReference type="EMBL" id="KAK2194933.1"/>
    </source>
</evidence>
<dbReference type="EMBL" id="JALLKP010000002">
    <property type="protein sequence ID" value="KAK2196370.1"/>
    <property type="molecule type" value="Genomic_DNA"/>
</dbReference>
<proteinExistence type="predicted"/>